<keyword evidence="2" id="KW-1185">Reference proteome</keyword>
<dbReference type="RefSeq" id="XP_012199094.1">
    <property type="nucleotide sequence ID" value="XM_012343704.1"/>
</dbReference>
<protein>
    <submittedName>
        <fullName evidence="1">Uncharacterized protein</fullName>
    </submittedName>
</protein>
<gene>
    <name evidence="1" type="ORF">SPRG_19852</name>
</gene>
<sequence>QGSFPGVDPARVNVAQLHLHHSLVQEPEQPALRRLLQLLAQHEWPRRHLVPRVALLPPPA</sequence>
<evidence type="ECO:0000313" key="1">
    <source>
        <dbReference type="EMBL" id="KDO30401.1"/>
    </source>
</evidence>
<dbReference type="EMBL" id="KK583202">
    <property type="protein sequence ID" value="KDO30401.1"/>
    <property type="molecule type" value="Genomic_DNA"/>
</dbReference>
<feature type="non-terminal residue" evidence="1">
    <location>
        <position position="1"/>
    </location>
</feature>
<name>A0A067CV45_SAPPC</name>
<reference evidence="1 2" key="1">
    <citation type="journal article" date="2013" name="PLoS Genet.">
        <title>Distinctive expansion of potential virulence genes in the genome of the oomycete fish pathogen Saprolegnia parasitica.</title>
        <authorList>
            <person name="Jiang R.H."/>
            <person name="de Bruijn I."/>
            <person name="Haas B.J."/>
            <person name="Belmonte R."/>
            <person name="Lobach L."/>
            <person name="Christie J."/>
            <person name="van den Ackerveken G."/>
            <person name="Bottin A."/>
            <person name="Bulone V."/>
            <person name="Diaz-Moreno S.M."/>
            <person name="Dumas B."/>
            <person name="Fan L."/>
            <person name="Gaulin E."/>
            <person name="Govers F."/>
            <person name="Grenville-Briggs L.J."/>
            <person name="Horner N.R."/>
            <person name="Levin J.Z."/>
            <person name="Mammella M."/>
            <person name="Meijer H.J."/>
            <person name="Morris P."/>
            <person name="Nusbaum C."/>
            <person name="Oome S."/>
            <person name="Phillips A.J."/>
            <person name="van Rooyen D."/>
            <person name="Rzeszutek E."/>
            <person name="Saraiva M."/>
            <person name="Secombes C.J."/>
            <person name="Seidl M.F."/>
            <person name="Snel B."/>
            <person name="Stassen J.H."/>
            <person name="Sykes S."/>
            <person name="Tripathy S."/>
            <person name="van den Berg H."/>
            <person name="Vega-Arreguin J.C."/>
            <person name="Wawra S."/>
            <person name="Young S.K."/>
            <person name="Zeng Q."/>
            <person name="Dieguez-Uribeondo J."/>
            <person name="Russ C."/>
            <person name="Tyler B.M."/>
            <person name="van West P."/>
        </authorList>
    </citation>
    <scope>NUCLEOTIDE SEQUENCE [LARGE SCALE GENOMIC DNA]</scope>
    <source>
        <strain evidence="1 2">CBS 223.65</strain>
    </source>
</reference>
<dbReference type="VEuPathDB" id="FungiDB:SPRG_19852"/>
<dbReference type="GeneID" id="24141122"/>
<evidence type="ECO:0000313" key="2">
    <source>
        <dbReference type="Proteomes" id="UP000030745"/>
    </source>
</evidence>
<accession>A0A067CV45</accession>
<dbReference type="KEGG" id="spar:SPRG_19852"/>
<organism evidence="1 2">
    <name type="scientific">Saprolegnia parasitica (strain CBS 223.65)</name>
    <dbReference type="NCBI Taxonomy" id="695850"/>
    <lineage>
        <taxon>Eukaryota</taxon>
        <taxon>Sar</taxon>
        <taxon>Stramenopiles</taxon>
        <taxon>Oomycota</taxon>
        <taxon>Saprolegniomycetes</taxon>
        <taxon>Saprolegniales</taxon>
        <taxon>Saprolegniaceae</taxon>
        <taxon>Saprolegnia</taxon>
    </lineage>
</organism>
<dbReference type="AlphaFoldDB" id="A0A067CV45"/>
<dbReference type="Proteomes" id="UP000030745">
    <property type="component" value="Unassembled WGS sequence"/>
</dbReference>
<proteinExistence type="predicted"/>